<evidence type="ECO:0000313" key="4">
    <source>
        <dbReference type="Proteomes" id="UP000007962"/>
    </source>
</evidence>
<feature type="chain" id="PRO_5039000887" description="Copper amine oxidase" evidence="2">
    <location>
        <begin position="25"/>
        <end position="434"/>
    </location>
</feature>
<dbReference type="AlphaFoldDB" id="C5C248"/>
<dbReference type="RefSeq" id="WP_015883910.1">
    <property type="nucleotide sequence ID" value="NC_012669.1"/>
</dbReference>
<dbReference type="PROSITE" id="PS51257">
    <property type="entry name" value="PROKAR_LIPOPROTEIN"/>
    <property type="match status" value="1"/>
</dbReference>
<evidence type="ECO:0000256" key="1">
    <source>
        <dbReference type="SAM" id="MobiDB-lite"/>
    </source>
</evidence>
<dbReference type="STRING" id="471853.Bcav_3431"/>
<gene>
    <name evidence="3" type="ordered locus">Bcav_3431</name>
</gene>
<feature type="region of interest" description="Disordered" evidence="1">
    <location>
        <begin position="26"/>
        <end position="69"/>
    </location>
</feature>
<proteinExistence type="predicted"/>
<dbReference type="OrthoDB" id="2657432at2"/>
<reference evidence="3 4" key="1">
    <citation type="journal article" date="2009" name="Stand. Genomic Sci.">
        <title>Complete genome sequence of Beutenbergia cavernae type strain (HKI 0122).</title>
        <authorList>
            <person name="Land M."/>
            <person name="Pukall R."/>
            <person name="Abt B."/>
            <person name="Goker M."/>
            <person name="Rohde M."/>
            <person name="Glavina Del Rio T."/>
            <person name="Tice H."/>
            <person name="Copeland A."/>
            <person name="Cheng J.F."/>
            <person name="Lucas S."/>
            <person name="Chen F."/>
            <person name="Nolan M."/>
            <person name="Bruce D."/>
            <person name="Goodwin L."/>
            <person name="Pitluck S."/>
            <person name="Ivanova N."/>
            <person name="Mavromatis K."/>
            <person name="Ovchinnikova G."/>
            <person name="Pati A."/>
            <person name="Chen A."/>
            <person name="Palaniappan K."/>
            <person name="Hauser L."/>
            <person name="Chang Y.J."/>
            <person name="Jefferies C.C."/>
            <person name="Saunders E."/>
            <person name="Brettin T."/>
            <person name="Detter J.C."/>
            <person name="Han C."/>
            <person name="Chain P."/>
            <person name="Bristow J."/>
            <person name="Eisen J.A."/>
            <person name="Markowitz V."/>
            <person name="Hugenholtz P."/>
            <person name="Kyrpides N.C."/>
            <person name="Klenk H.P."/>
            <person name="Lapidus A."/>
        </authorList>
    </citation>
    <scope>NUCLEOTIDE SEQUENCE [LARGE SCALE GENOMIC DNA]</scope>
    <source>
        <strain evidence="4">ATCC BAA-8 / DSM 12333 / NBRC 16432</strain>
    </source>
</reference>
<dbReference type="Proteomes" id="UP000007962">
    <property type="component" value="Chromosome"/>
</dbReference>
<name>C5C248_BEUC1</name>
<dbReference type="EMBL" id="CP001618">
    <property type="protein sequence ID" value="ACQ81673.1"/>
    <property type="molecule type" value="Genomic_DNA"/>
</dbReference>
<organism evidence="3 4">
    <name type="scientific">Beutenbergia cavernae (strain ATCC BAA-8 / DSM 12333 / CCUG 43141 / JCM 11478 / NBRC 16432 / NCIMB 13614 / HKI 0122)</name>
    <dbReference type="NCBI Taxonomy" id="471853"/>
    <lineage>
        <taxon>Bacteria</taxon>
        <taxon>Bacillati</taxon>
        <taxon>Actinomycetota</taxon>
        <taxon>Actinomycetes</taxon>
        <taxon>Micrococcales</taxon>
        <taxon>Beutenbergiaceae</taxon>
        <taxon>Beutenbergia</taxon>
    </lineage>
</organism>
<feature type="signal peptide" evidence="2">
    <location>
        <begin position="1"/>
        <end position="24"/>
    </location>
</feature>
<keyword evidence="2" id="KW-0732">Signal</keyword>
<keyword evidence="4" id="KW-1185">Reference proteome</keyword>
<sequence>MRSTTIPRATLAFGAALALGVGLAACSPDDAQDPEETGDPSPSESMDHEDMTDDAGALEPSGTGDPFADARTAAAHMPETAATLADGFVAALDIPGDATSPAADLRAGMTHLLQEHVYLAGIGVATAYVAGPDSPQFEAASAAIDTNSVDLADAVTELAGAEAGETFLMSWRAHIGDFVDYAVAVQAGDQAAADEAVANLTAYTETAGAFFEEVSGGELPAADVTAALQHHVMTLAAAVDALAAGSPDAFDLLREAATHMPADAAVLATGLATAVGLEGDPNDEASSLRSDLTAMLGEHVYAAGVAVFAAYTNEGGTESEPFTAAAATLDANSVALSEAIGSLAGEENGTAFLELWREHIGFFVDYANALATGDEAAATDALAALDGYRGGAGAFFSEISGGELPADAIADGLAMHVETLAGTIDSLAAQLVTE</sequence>
<evidence type="ECO:0008006" key="5">
    <source>
        <dbReference type="Google" id="ProtNLM"/>
    </source>
</evidence>
<evidence type="ECO:0000313" key="3">
    <source>
        <dbReference type="EMBL" id="ACQ81673.1"/>
    </source>
</evidence>
<evidence type="ECO:0000256" key="2">
    <source>
        <dbReference type="SAM" id="SignalP"/>
    </source>
</evidence>
<protein>
    <recommendedName>
        <fullName evidence="5">Copper amine oxidase</fullName>
    </recommendedName>
</protein>
<dbReference type="eggNOG" id="ENOG502Z82P">
    <property type="taxonomic scope" value="Bacteria"/>
</dbReference>
<dbReference type="KEGG" id="bcv:Bcav_3431"/>
<dbReference type="HOGENOM" id="CLU_631159_0_0_11"/>
<accession>C5C248</accession>